<reference evidence="4" key="1">
    <citation type="submission" date="2016-02" db="EMBL/GenBank/DDBJ databases">
        <title>Genome sequence of Bacillus trypoxylicola KCTC 13244(T).</title>
        <authorList>
            <person name="Jeong H."/>
            <person name="Park S.-H."/>
            <person name="Choi S.-K."/>
        </authorList>
    </citation>
    <scope>NUCLEOTIDE SEQUENCE [LARGE SCALE GENOMIC DNA]</scope>
    <source>
        <strain evidence="4">KCTC 13244</strain>
    </source>
</reference>
<dbReference type="OrthoDB" id="5672604at2"/>
<keyword evidence="5" id="KW-1185">Reference proteome</keyword>
<evidence type="ECO:0000256" key="1">
    <source>
        <dbReference type="ARBA" id="ARBA00022676"/>
    </source>
</evidence>
<keyword evidence="2" id="KW-0808">Transferase</keyword>
<dbReference type="Gene3D" id="3.90.550.10">
    <property type="entry name" value="Spore Coat Polysaccharide Biosynthesis Protein SpsA, Chain A"/>
    <property type="match status" value="1"/>
</dbReference>
<dbReference type="InterPro" id="IPR029063">
    <property type="entry name" value="SAM-dependent_MTases_sf"/>
</dbReference>
<comment type="caution">
    <text evidence="4">The sequence shown here is derived from an EMBL/GenBank/DDBJ whole genome shotgun (WGS) entry which is preliminary data.</text>
</comment>
<dbReference type="InterPro" id="IPR002495">
    <property type="entry name" value="Glyco_trans_8"/>
</dbReference>
<dbReference type="Proteomes" id="UP000075806">
    <property type="component" value="Unassembled WGS sequence"/>
</dbReference>
<name>A0A162ETT0_9BACI</name>
<dbReference type="EMBL" id="LTAO01000005">
    <property type="protein sequence ID" value="KYG33708.1"/>
    <property type="molecule type" value="Genomic_DNA"/>
</dbReference>
<dbReference type="PANTHER" id="PTHR13778:SF47">
    <property type="entry name" value="LIPOPOLYSACCHARIDE 1,3-GALACTOSYLTRANSFERASE"/>
    <property type="match status" value="1"/>
</dbReference>
<dbReference type="Pfam" id="PF01501">
    <property type="entry name" value="Glyco_transf_8"/>
    <property type="match status" value="1"/>
</dbReference>
<dbReference type="InterPro" id="IPR050748">
    <property type="entry name" value="Glycosyltrans_8_dom-fam"/>
</dbReference>
<dbReference type="STRING" id="519424.AZF04_15905"/>
<dbReference type="PANTHER" id="PTHR13778">
    <property type="entry name" value="GLYCOSYLTRANSFERASE 8 DOMAIN-CONTAINING PROTEIN"/>
    <property type="match status" value="1"/>
</dbReference>
<evidence type="ECO:0000313" key="5">
    <source>
        <dbReference type="Proteomes" id="UP000075806"/>
    </source>
</evidence>
<dbReference type="RefSeq" id="WP_061947769.1">
    <property type="nucleotide sequence ID" value="NZ_LTAO01000005.1"/>
</dbReference>
<gene>
    <name evidence="4" type="ORF">AZF04_15905</name>
</gene>
<keyword evidence="3" id="KW-0479">Metal-binding</keyword>
<organism evidence="4 5">
    <name type="scientific">Alkalihalobacillus trypoxylicola</name>
    <dbReference type="NCBI Taxonomy" id="519424"/>
    <lineage>
        <taxon>Bacteria</taxon>
        <taxon>Bacillati</taxon>
        <taxon>Bacillota</taxon>
        <taxon>Bacilli</taxon>
        <taxon>Bacillales</taxon>
        <taxon>Bacillaceae</taxon>
        <taxon>Alkalihalobacillus</taxon>
    </lineage>
</organism>
<keyword evidence="1" id="KW-0328">Glycosyltransferase</keyword>
<evidence type="ECO:0000313" key="4">
    <source>
        <dbReference type="EMBL" id="KYG33708.1"/>
    </source>
</evidence>
<accession>A0A162ETT0</accession>
<dbReference type="AlphaFoldDB" id="A0A162ETT0"/>
<evidence type="ECO:0000256" key="3">
    <source>
        <dbReference type="ARBA" id="ARBA00022723"/>
    </source>
</evidence>
<dbReference type="GO" id="GO:0046872">
    <property type="term" value="F:metal ion binding"/>
    <property type="evidence" value="ECO:0007669"/>
    <property type="project" value="UniProtKB-KW"/>
</dbReference>
<evidence type="ECO:0000256" key="2">
    <source>
        <dbReference type="ARBA" id="ARBA00022679"/>
    </source>
</evidence>
<sequence length="387" mass="44929">MMESSKMHIITAVDDHYAQHLGVMLTSLFENLKKDTSVQLYIIDGGIQDNNSSKLKSLLGRFKVDVKYVKVNKEILNDFFIDKHLSVATYYKALIPLLLEKDINKVIYLDSDIIIKDDLYKLWETNVSSTFLCAVDNSNLQRNADLNMPATANYFNAGVMIINVQKWRENHIVSNVLDFISYHKEGLKFHDQDALNVVLMGKWEALHPKWNYRESYKSITAETSKDSILEIHEAIKYPSIIHFTDASKPWHYLNNHPYKGDYLYYLSKTPWSDYAYPKQHEIEEYFTSKKVIIFGTGKSSEETASLLESKNYRIAYFLDNNPQKWGQDLGKTTIQKPETLINEQKESIFIIIASMYYTEISSQLESMGFKRNIHFVVKGFENELGND</sequence>
<dbReference type="CDD" id="cd04194">
    <property type="entry name" value="GT8_A4GalT_like"/>
    <property type="match status" value="1"/>
</dbReference>
<proteinExistence type="predicted"/>
<dbReference type="InterPro" id="IPR029044">
    <property type="entry name" value="Nucleotide-diphossugar_trans"/>
</dbReference>
<dbReference type="GO" id="GO:0016757">
    <property type="term" value="F:glycosyltransferase activity"/>
    <property type="evidence" value="ECO:0007669"/>
    <property type="project" value="UniProtKB-KW"/>
</dbReference>
<dbReference type="Gene3D" id="3.40.50.720">
    <property type="entry name" value="NAD(P)-binding Rossmann-like Domain"/>
    <property type="match status" value="1"/>
</dbReference>
<dbReference type="SUPFAM" id="SSF53335">
    <property type="entry name" value="S-adenosyl-L-methionine-dependent methyltransferases"/>
    <property type="match status" value="1"/>
</dbReference>
<protein>
    <submittedName>
        <fullName evidence="4">Uncharacterized protein</fullName>
    </submittedName>
</protein>
<dbReference type="SUPFAM" id="SSF53448">
    <property type="entry name" value="Nucleotide-diphospho-sugar transferases"/>
    <property type="match status" value="1"/>
</dbReference>